<organism evidence="2">
    <name type="scientific">Ixodes ricinus</name>
    <name type="common">Common tick</name>
    <name type="synonym">Acarus ricinus</name>
    <dbReference type="NCBI Taxonomy" id="34613"/>
    <lineage>
        <taxon>Eukaryota</taxon>
        <taxon>Metazoa</taxon>
        <taxon>Ecdysozoa</taxon>
        <taxon>Arthropoda</taxon>
        <taxon>Chelicerata</taxon>
        <taxon>Arachnida</taxon>
        <taxon>Acari</taxon>
        <taxon>Parasitiformes</taxon>
        <taxon>Ixodida</taxon>
        <taxon>Ixodoidea</taxon>
        <taxon>Ixodidae</taxon>
        <taxon>Ixodinae</taxon>
        <taxon>Ixodes</taxon>
    </lineage>
</organism>
<keyword evidence="1" id="KW-0472">Membrane</keyword>
<feature type="transmembrane region" description="Helical" evidence="1">
    <location>
        <begin position="41"/>
        <end position="58"/>
    </location>
</feature>
<dbReference type="AlphaFoldDB" id="A0A6B0UTR3"/>
<feature type="transmembrane region" description="Helical" evidence="1">
    <location>
        <begin position="106"/>
        <end position="126"/>
    </location>
</feature>
<feature type="transmembrane region" description="Helical" evidence="1">
    <location>
        <begin position="63"/>
        <end position="86"/>
    </location>
</feature>
<sequence length="141" mass="14883">MVSLPTFGTGLLVLGLLTLLTAVLFNPHFLDGARPLDHDHLRVRVLLLAGELVVVLVVEAQHLLLGVLFVAVLLLLLLALGGGVRGGLPGVVLALARRAPAVHPRVAAGLLLAPALLLLPLLLLLLGRCLRLHLLLQGPFF</sequence>
<protein>
    <submittedName>
        <fullName evidence="2">Uncharacterized protein</fullName>
    </submittedName>
</protein>
<name>A0A6B0UTR3_IXORI</name>
<evidence type="ECO:0000313" key="2">
    <source>
        <dbReference type="EMBL" id="MXU93116.1"/>
    </source>
</evidence>
<keyword evidence="1" id="KW-1133">Transmembrane helix</keyword>
<dbReference type="EMBL" id="GIFC01011033">
    <property type="protein sequence ID" value="MXU93116.1"/>
    <property type="molecule type" value="Transcribed_RNA"/>
</dbReference>
<keyword evidence="1" id="KW-0812">Transmembrane</keyword>
<proteinExistence type="predicted"/>
<reference evidence="2" key="1">
    <citation type="submission" date="2019-12" db="EMBL/GenBank/DDBJ databases">
        <title>An insight into the sialome of adult female Ixodes ricinus ticks feeding for 6 days.</title>
        <authorList>
            <person name="Perner J."/>
            <person name="Ribeiro J.M.C."/>
        </authorList>
    </citation>
    <scope>NUCLEOTIDE SEQUENCE</scope>
    <source>
        <strain evidence="2">Semi-engorged</strain>
        <tissue evidence="2">Salivary glands</tissue>
    </source>
</reference>
<accession>A0A6B0UTR3</accession>
<evidence type="ECO:0000256" key="1">
    <source>
        <dbReference type="SAM" id="Phobius"/>
    </source>
</evidence>